<feature type="region of interest" description="Disordered" evidence="1">
    <location>
        <begin position="282"/>
        <end position="318"/>
    </location>
</feature>
<sequence length="602" mass="63316">MDMPVKSRQSTEPPVRRGPLGADYTPANVNYRLKDGRRVRTYRAKAHALADSSTWTAYGYPVYRPDSYKGYSFYKPDWVDLSTDTPHSFASPAASSNRHGGGTIRPAGNADHRVAIACIAHTGEDDPVPPSAPNPPTEKPPSFGDSTSQPKALDAQQALRVSTSHHPHLPAFALPSTLRASDPTIPNQAEQTPDEAPAPEQANNSSASQVASALAVPPIPASPASAVASHPQFPASCPVPAPPTAVDAGVDAQAGEHHHSLLPSPAHDEVHIPSLASAVGNNADASASDASDRNPSSTDTDHRPGDNVPGSPSTSEEEACVLISDTTRATNLLPFSWPRREGRRRIDRAPHPATGMGTAFHDLLPTALYARIGDDDQERLALLDSCSTIGIVDADLATRLGASPTGPCVPINGIGSDTTLGHVTLPFSIAANAGQEAVEIASSADFHVARGFAPGICFGIDVIKSLGIVIDSARGVASTDKGTFPVFGTKGVRHTAAQTAKTVRACEVKILPPESHSWVRVTHGCKPGVSYTMNSALWSHWPARTLFATAAALVDVDTSAVLVTNFSRRPHRIPANFVLGEAVPLVVGLQGVLWEKHGRAAY</sequence>
<protein>
    <submittedName>
        <fullName evidence="2">Uncharacterized protein</fullName>
    </submittedName>
</protein>
<feature type="compositionally biased region" description="Low complexity" evidence="1">
    <location>
        <begin position="201"/>
        <end position="229"/>
    </location>
</feature>
<evidence type="ECO:0000313" key="3">
    <source>
        <dbReference type="Proteomes" id="UP000323386"/>
    </source>
</evidence>
<feature type="region of interest" description="Disordered" evidence="1">
    <location>
        <begin position="1"/>
        <end position="24"/>
    </location>
</feature>
<feature type="compositionally biased region" description="Pro residues" evidence="1">
    <location>
        <begin position="128"/>
        <end position="139"/>
    </location>
</feature>
<feature type="region of interest" description="Disordered" evidence="1">
    <location>
        <begin position="122"/>
        <end position="163"/>
    </location>
</feature>
<feature type="compositionally biased region" description="Low complexity" evidence="1">
    <location>
        <begin position="282"/>
        <end position="297"/>
    </location>
</feature>
<feature type="region of interest" description="Disordered" evidence="1">
    <location>
        <begin position="178"/>
        <end position="247"/>
    </location>
</feature>
<dbReference type="Gene3D" id="2.40.70.10">
    <property type="entry name" value="Acid Proteases"/>
    <property type="match status" value="1"/>
</dbReference>
<dbReference type="InterPro" id="IPR021109">
    <property type="entry name" value="Peptidase_aspartic_dom_sf"/>
</dbReference>
<proteinExistence type="predicted"/>
<gene>
    <name evidence="2" type="ORF">PSFLO_04572</name>
</gene>
<dbReference type="EMBL" id="OOIP01000012">
    <property type="protein sequence ID" value="SPO39093.1"/>
    <property type="molecule type" value="Genomic_DNA"/>
</dbReference>
<dbReference type="Proteomes" id="UP000323386">
    <property type="component" value="Unassembled WGS sequence"/>
</dbReference>
<evidence type="ECO:0000256" key="1">
    <source>
        <dbReference type="SAM" id="MobiDB-lite"/>
    </source>
</evidence>
<dbReference type="AlphaFoldDB" id="A0A5C3F3L1"/>
<keyword evidence="3" id="KW-1185">Reference proteome</keyword>
<reference evidence="2 3" key="1">
    <citation type="submission" date="2018-03" db="EMBL/GenBank/DDBJ databases">
        <authorList>
            <person name="Guldener U."/>
        </authorList>
    </citation>
    <scope>NUCLEOTIDE SEQUENCE [LARGE SCALE GENOMIC DNA]</scope>
    <source>
        <strain evidence="2 3">DAOM196992</strain>
    </source>
</reference>
<organism evidence="2 3">
    <name type="scientific">Pseudozyma flocculosa</name>
    <dbReference type="NCBI Taxonomy" id="84751"/>
    <lineage>
        <taxon>Eukaryota</taxon>
        <taxon>Fungi</taxon>
        <taxon>Dikarya</taxon>
        <taxon>Basidiomycota</taxon>
        <taxon>Ustilaginomycotina</taxon>
        <taxon>Ustilaginomycetes</taxon>
        <taxon>Ustilaginales</taxon>
        <taxon>Ustilaginaceae</taxon>
        <taxon>Pseudozyma</taxon>
    </lineage>
</organism>
<feature type="region of interest" description="Disordered" evidence="1">
    <location>
        <begin position="88"/>
        <end position="108"/>
    </location>
</feature>
<accession>A0A5C3F3L1</accession>
<feature type="compositionally biased region" description="Polar residues" evidence="1">
    <location>
        <begin position="88"/>
        <end position="98"/>
    </location>
</feature>
<name>A0A5C3F3L1_9BASI</name>
<evidence type="ECO:0000313" key="2">
    <source>
        <dbReference type="EMBL" id="SPO39093.1"/>
    </source>
</evidence>